<name>A0A5N6NUS7_9ASTR</name>
<proteinExistence type="predicted"/>
<evidence type="ECO:0000256" key="1">
    <source>
        <dbReference type="ARBA" id="ARBA00004370"/>
    </source>
</evidence>
<feature type="compositionally biased region" description="Polar residues" evidence="3">
    <location>
        <begin position="1"/>
        <end position="12"/>
    </location>
</feature>
<dbReference type="OrthoDB" id="996955at2759"/>
<protein>
    <recommendedName>
        <fullName evidence="7">Late embryogenesis abundant protein LEA-2 subgroup domain-containing protein</fullName>
    </recommendedName>
</protein>
<evidence type="ECO:0000256" key="2">
    <source>
        <dbReference type="ARBA" id="ARBA00023136"/>
    </source>
</evidence>
<accession>A0A5N6NUS7</accession>
<feature type="transmembrane region" description="Helical" evidence="4">
    <location>
        <begin position="75"/>
        <end position="98"/>
    </location>
</feature>
<dbReference type="GO" id="GO:0098542">
    <property type="term" value="P:defense response to other organism"/>
    <property type="evidence" value="ECO:0007669"/>
    <property type="project" value="InterPro"/>
</dbReference>
<evidence type="ECO:0008006" key="7">
    <source>
        <dbReference type="Google" id="ProtNLM"/>
    </source>
</evidence>
<dbReference type="PANTHER" id="PTHR31234">
    <property type="entry name" value="LATE EMBRYOGENESIS ABUNDANT (LEA) HYDROXYPROLINE-RICH GLYCOPROTEIN FAMILY"/>
    <property type="match status" value="1"/>
</dbReference>
<comment type="caution">
    <text evidence="5">The sequence shown here is derived from an EMBL/GenBank/DDBJ whole genome shotgun (WGS) entry which is preliminary data.</text>
</comment>
<evidence type="ECO:0000313" key="5">
    <source>
        <dbReference type="EMBL" id="KAD5507517.1"/>
    </source>
</evidence>
<feature type="region of interest" description="Disordered" evidence="3">
    <location>
        <begin position="1"/>
        <end position="29"/>
    </location>
</feature>
<keyword evidence="4" id="KW-1133">Transmembrane helix</keyword>
<reference evidence="5 6" key="1">
    <citation type="submission" date="2019-05" db="EMBL/GenBank/DDBJ databases">
        <title>Mikania micrantha, genome provides insights into the molecular mechanism of rapid growth.</title>
        <authorList>
            <person name="Liu B."/>
        </authorList>
    </citation>
    <scope>NUCLEOTIDE SEQUENCE [LARGE SCALE GENOMIC DNA]</scope>
    <source>
        <strain evidence="5">NLD-2019</strain>
        <tissue evidence="5">Leaf</tissue>
    </source>
</reference>
<gene>
    <name evidence="5" type="ORF">E3N88_15220</name>
</gene>
<evidence type="ECO:0000256" key="3">
    <source>
        <dbReference type="SAM" id="MobiDB-lite"/>
    </source>
</evidence>
<organism evidence="5 6">
    <name type="scientific">Mikania micrantha</name>
    <name type="common">bitter vine</name>
    <dbReference type="NCBI Taxonomy" id="192012"/>
    <lineage>
        <taxon>Eukaryota</taxon>
        <taxon>Viridiplantae</taxon>
        <taxon>Streptophyta</taxon>
        <taxon>Embryophyta</taxon>
        <taxon>Tracheophyta</taxon>
        <taxon>Spermatophyta</taxon>
        <taxon>Magnoliopsida</taxon>
        <taxon>eudicotyledons</taxon>
        <taxon>Gunneridae</taxon>
        <taxon>Pentapetalae</taxon>
        <taxon>asterids</taxon>
        <taxon>campanulids</taxon>
        <taxon>Asterales</taxon>
        <taxon>Asteraceae</taxon>
        <taxon>Asteroideae</taxon>
        <taxon>Heliantheae alliance</taxon>
        <taxon>Eupatorieae</taxon>
        <taxon>Mikania</taxon>
    </lineage>
</organism>
<dbReference type="GO" id="GO:0005886">
    <property type="term" value="C:plasma membrane"/>
    <property type="evidence" value="ECO:0007669"/>
    <property type="project" value="TreeGrafter"/>
</dbReference>
<dbReference type="InterPro" id="IPR044839">
    <property type="entry name" value="NDR1-like"/>
</dbReference>
<keyword evidence="6" id="KW-1185">Reference proteome</keyword>
<dbReference type="PANTHER" id="PTHR31234:SF68">
    <property type="entry name" value="EXPRESSED PROTEIN"/>
    <property type="match status" value="1"/>
</dbReference>
<evidence type="ECO:0000313" key="6">
    <source>
        <dbReference type="Proteomes" id="UP000326396"/>
    </source>
</evidence>
<keyword evidence="2 4" id="KW-0472">Membrane</keyword>
<keyword evidence="4" id="KW-0812">Transmembrane</keyword>
<comment type="subcellular location">
    <subcellularLocation>
        <location evidence="1">Membrane</location>
    </subcellularLocation>
</comment>
<dbReference type="EMBL" id="SZYD01000008">
    <property type="protein sequence ID" value="KAD5507517.1"/>
    <property type="molecule type" value="Genomic_DNA"/>
</dbReference>
<dbReference type="Proteomes" id="UP000326396">
    <property type="component" value="Linkage Group LG16"/>
</dbReference>
<sequence length="256" mass="28741">MEGREYSSTGDVHSNHYIKPNSDEEDEYEDLLDTRDETYVIQVPKDQIYRVPPPENAIFAEQRRAVVPKRKTTNCLLLSILALSLIIILITTIGLTIADKADPTFRVHRIHVTTKGKGKSNDKQHEFDFTLRSKNTNNRAVIMFQNGGKASLSFNEKPLAKCRFPTSKQDTDSLEYITLKLVGGSGKTLPKVIRKNINGTSNTPIKLLLGFNVPLSFKVGVFPVKSKSLSIVCNVKVKRLTNRARILTQDCDYSTS</sequence>
<evidence type="ECO:0000256" key="4">
    <source>
        <dbReference type="SAM" id="Phobius"/>
    </source>
</evidence>
<dbReference type="AlphaFoldDB" id="A0A5N6NUS7"/>